<dbReference type="GO" id="GO:0020037">
    <property type="term" value="F:heme binding"/>
    <property type="evidence" value="ECO:0007669"/>
    <property type="project" value="InterPro"/>
</dbReference>
<dbReference type="SUPFAM" id="SSF46626">
    <property type="entry name" value="Cytochrome c"/>
    <property type="match status" value="1"/>
</dbReference>
<name>A0A3B0C9U5_9FLAO</name>
<comment type="caution">
    <text evidence="7">The sequence shown here is derived from an EMBL/GenBank/DDBJ whole genome shotgun (WGS) entry which is preliminary data.</text>
</comment>
<keyword evidence="1 4" id="KW-0349">Heme</keyword>
<protein>
    <recommendedName>
        <fullName evidence="6">Cytochrome c domain-containing protein</fullName>
    </recommendedName>
</protein>
<dbReference type="PANTHER" id="PTHR33546:SF1">
    <property type="entry name" value="LARGE, MULTIFUNCTIONAL SECRETED PROTEIN"/>
    <property type="match status" value="1"/>
</dbReference>
<dbReference type="InterPro" id="IPR046476">
    <property type="entry name" value="DUF6797"/>
</dbReference>
<reference evidence="7 8" key="1">
    <citation type="submission" date="2018-10" db="EMBL/GenBank/DDBJ databases">
        <title>Ulvibacterium marinum gen. nov., sp. nov., a novel marine bacterium of the family Flavobacteriaceae, isolated from a culture of the green alga Ulva prolifera.</title>
        <authorList>
            <person name="Zhang Z."/>
        </authorList>
    </citation>
    <scope>NUCLEOTIDE SEQUENCE [LARGE SCALE GENOMIC DNA]</scope>
    <source>
        <strain evidence="7 8">CCMM003</strain>
    </source>
</reference>
<feature type="transmembrane region" description="Helical" evidence="5">
    <location>
        <begin position="21"/>
        <end position="42"/>
    </location>
</feature>
<dbReference type="Gene3D" id="1.10.760.10">
    <property type="entry name" value="Cytochrome c-like domain"/>
    <property type="match status" value="1"/>
</dbReference>
<dbReference type="RefSeq" id="WP_120711935.1">
    <property type="nucleotide sequence ID" value="NZ_RBCJ01000002.1"/>
</dbReference>
<dbReference type="InterPro" id="IPR009056">
    <property type="entry name" value="Cyt_c-like_dom"/>
</dbReference>
<keyword evidence="8" id="KW-1185">Reference proteome</keyword>
<dbReference type="Proteomes" id="UP000276603">
    <property type="component" value="Unassembled WGS sequence"/>
</dbReference>
<evidence type="ECO:0000259" key="6">
    <source>
        <dbReference type="PROSITE" id="PS51007"/>
    </source>
</evidence>
<keyword evidence="3 4" id="KW-0408">Iron</keyword>
<proteinExistence type="predicted"/>
<gene>
    <name evidence="7" type="ORF">D7Z94_12890</name>
</gene>
<dbReference type="PROSITE" id="PS51007">
    <property type="entry name" value="CYTC"/>
    <property type="match status" value="1"/>
</dbReference>
<evidence type="ECO:0000256" key="5">
    <source>
        <dbReference type="SAM" id="Phobius"/>
    </source>
</evidence>
<dbReference type="EMBL" id="RBCJ01000002">
    <property type="protein sequence ID" value="RKN81781.1"/>
    <property type="molecule type" value="Genomic_DNA"/>
</dbReference>
<evidence type="ECO:0000256" key="3">
    <source>
        <dbReference type="ARBA" id="ARBA00023004"/>
    </source>
</evidence>
<evidence type="ECO:0000256" key="2">
    <source>
        <dbReference type="ARBA" id="ARBA00022723"/>
    </source>
</evidence>
<keyword evidence="5" id="KW-0472">Membrane</keyword>
<dbReference type="OrthoDB" id="9814063at2"/>
<evidence type="ECO:0000313" key="7">
    <source>
        <dbReference type="EMBL" id="RKN81781.1"/>
    </source>
</evidence>
<evidence type="ECO:0000313" key="8">
    <source>
        <dbReference type="Proteomes" id="UP000276603"/>
    </source>
</evidence>
<evidence type="ECO:0000256" key="1">
    <source>
        <dbReference type="ARBA" id="ARBA00022617"/>
    </source>
</evidence>
<dbReference type="InterPro" id="IPR036909">
    <property type="entry name" value="Cyt_c-like_dom_sf"/>
</dbReference>
<dbReference type="Pfam" id="PF20601">
    <property type="entry name" value="DUF6797"/>
    <property type="match status" value="1"/>
</dbReference>
<dbReference type="PANTHER" id="PTHR33546">
    <property type="entry name" value="LARGE, MULTIFUNCTIONAL SECRETED PROTEIN-RELATED"/>
    <property type="match status" value="1"/>
</dbReference>
<dbReference type="GO" id="GO:0009055">
    <property type="term" value="F:electron transfer activity"/>
    <property type="evidence" value="ECO:0007669"/>
    <property type="project" value="InterPro"/>
</dbReference>
<dbReference type="Gene3D" id="2.120.10.30">
    <property type="entry name" value="TolB, C-terminal domain"/>
    <property type="match status" value="1"/>
</dbReference>
<dbReference type="InterPro" id="IPR011042">
    <property type="entry name" value="6-blade_b-propeller_TolB-like"/>
</dbReference>
<organism evidence="7 8">
    <name type="scientific">Ulvibacterium marinum</name>
    <dbReference type="NCBI Taxonomy" id="2419782"/>
    <lineage>
        <taxon>Bacteria</taxon>
        <taxon>Pseudomonadati</taxon>
        <taxon>Bacteroidota</taxon>
        <taxon>Flavobacteriia</taxon>
        <taxon>Flavobacteriales</taxon>
        <taxon>Flavobacteriaceae</taxon>
        <taxon>Ulvibacterium</taxon>
    </lineage>
</organism>
<accession>A0A3B0C9U5</accession>
<dbReference type="AlphaFoldDB" id="A0A3B0C9U5"/>
<dbReference type="GO" id="GO:0046872">
    <property type="term" value="F:metal ion binding"/>
    <property type="evidence" value="ECO:0007669"/>
    <property type="project" value="UniProtKB-KW"/>
</dbReference>
<feature type="domain" description="Cytochrome c" evidence="6">
    <location>
        <begin position="174"/>
        <end position="253"/>
    </location>
</feature>
<dbReference type="Pfam" id="PF13442">
    <property type="entry name" value="Cytochrome_CBB3"/>
    <property type="match status" value="1"/>
</dbReference>
<keyword evidence="2 4" id="KW-0479">Metal-binding</keyword>
<sequence length="1021" mass="113803">MKLQIRTREKWCSRKSNFPQYLLWILISSILLNLTGCGSKVLEESWDYEIDLGDENPKGILKLVKSGGDNQASLVSLDWGTFNLENVSITSDRFSGNFELFGNAAKLEGTFKENTFSGELRINDEVSPFRASRLSNEPFQIDRSTIVYVLSESDLSESETNIDHAGIIASTDREGYQRGERIYSANCINCHGTDEVEGSIPLSTKFWEQPLKAGSDAFSMYRTISRGYGSMPPQPTLTPREKYDVISYIRHKYIKENKEENYIANSPGYLAGLPKGTSQGPEAKPYQPWSDMDYGNFLINTYELVDEETGPERYHSPGPAPYPDEDYSKNNFAYKGIAIRLDKGDGGVSKGKAWMIFDHDVMRVAGGWTGEGFIDWDGILLNDKHETYPRTVGKLHFETPVGPGWANPETGSFEDPRFRARDGRAFGPLPKSWADYKGLYHYENHTIISYTVGNANILEELGVEERGKETIFTRTLNISPSTSNLKMKVAPVANEVALVGEGAVLEEEEGYVILKVQHGTSVNLKLFIADSSVKNLNALAASSLPESLAQYTSSGPAHYPEKIKTTITSGNEDGLFSVDQLTPPFDNPWACRMKLSGIDFMGDANKAVVCATDGDVWVISGLTDTTGQLTWQRIGSGLFQPLGIKVLNDNIYVICRDQLVLLHDFNGDNETDFYESFNHDHQVTDHFHEFAMGLQADAQGNLYYAKSGRHAREALVPQHGTLLKVSKDGSQTDIIATGFRAANGVCINPDGSFLVTDQQGFWNPMNRINWVDGKGKFYGNMWGYGPPKDTTRVAMEQPMVWVDMQFDRSPSELLWIDSEKWGPLNGSLLSFSYGYGKIQLVLHEKVKGQMQGGVIDLPGVKFLTGVMRGRFNPADGQLYACGMSAWGTNQMLRGGGLYRVRYTGKPLTLPVDLKVARSSVQLVFEQPLDQNKAKDVGNFEIKTWNLVRSSKYGSDRYDELTLDISKVELLHDGKAVKLYIPDIQPVDVMTINYNLASQNGDPMQGTIQNTIHALTMEKEPL</sequence>
<keyword evidence="5" id="KW-1133">Transmembrane helix</keyword>
<evidence type="ECO:0000256" key="4">
    <source>
        <dbReference type="PROSITE-ProRule" id="PRU00433"/>
    </source>
</evidence>
<keyword evidence="5" id="KW-0812">Transmembrane</keyword>
<dbReference type="SUPFAM" id="SSF63829">
    <property type="entry name" value="Calcium-dependent phosphotriesterase"/>
    <property type="match status" value="1"/>
</dbReference>